<organism evidence="2 3">
    <name type="scientific">Crossiella cryophila</name>
    <dbReference type="NCBI Taxonomy" id="43355"/>
    <lineage>
        <taxon>Bacteria</taxon>
        <taxon>Bacillati</taxon>
        <taxon>Actinomycetota</taxon>
        <taxon>Actinomycetes</taxon>
        <taxon>Pseudonocardiales</taxon>
        <taxon>Pseudonocardiaceae</taxon>
        <taxon>Crossiella</taxon>
    </lineage>
</organism>
<evidence type="ECO:0000313" key="3">
    <source>
        <dbReference type="Proteomes" id="UP000533598"/>
    </source>
</evidence>
<evidence type="ECO:0000256" key="1">
    <source>
        <dbReference type="SAM" id="MobiDB-lite"/>
    </source>
</evidence>
<sequence length="47" mass="5285">MEPYDEDNSGRQGVEQRFGEPGWGGTLRPVEPEDTTRLHGLFTDVAH</sequence>
<dbReference type="RefSeq" id="WP_185002496.1">
    <property type="nucleotide sequence ID" value="NZ_BAAAUI010000042.1"/>
</dbReference>
<reference evidence="2 3" key="1">
    <citation type="submission" date="2020-08" db="EMBL/GenBank/DDBJ databases">
        <title>Sequencing the genomes of 1000 actinobacteria strains.</title>
        <authorList>
            <person name="Klenk H.-P."/>
        </authorList>
    </citation>
    <scope>NUCLEOTIDE SEQUENCE [LARGE SCALE GENOMIC DNA]</scope>
    <source>
        <strain evidence="2 3">DSM 44230</strain>
    </source>
</reference>
<proteinExistence type="predicted"/>
<feature type="region of interest" description="Disordered" evidence="1">
    <location>
        <begin position="1"/>
        <end position="47"/>
    </location>
</feature>
<evidence type="ECO:0000313" key="2">
    <source>
        <dbReference type="EMBL" id="MBB4676705.1"/>
    </source>
</evidence>
<dbReference type="AlphaFoldDB" id="A0A7W7C8Y0"/>
<keyword evidence="3" id="KW-1185">Reference proteome</keyword>
<comment type="caution">
    <text evidence="2">The sequence shown here is derived from an EMBL/GenBank/DDBJ whole genome shotgun (WGS) entry which is preliminary data.</text>
</comment>
<name>A0A7W7C8Y0_9PSEU</name>
<protein>
    <submittedName>
        <fullName evidence="2">Uncharacterized protein</fullName>
    </submittedName>
</protein>
<gene>
    <name evidence="2" type="ORF">HNR67_002823</name>
</gene>
<accession>A0A7W7C8Y0</accession>
<dbReference type="Proteomes" id="UP000533598">
    <property type="component" value="Unassembled WGS sequence"/>
</dbReference>
<dbReference type="EMBL" id="JACHMH010000001">
    <property type="protein sequence ID" value="MBB4676705.1"/>
    <property type="molecule type" value="Genomic_DNA"/>
</dbReference>